<evidence type="ECO:0000313" key="3">
    <source>
        <dbReference type="Proteomes" id="UP000789706"/>
    </source>
</evidence>
<keyword evidence="3" id="KW-1185">Reference proteome</keyword>
<dbReference type="AlphaFoldDB" id="A0A9N8YSL6"/>
<comment type="caution">
    <text evidence="2">The sequence shown here is derived from an EMBL/GenBank/DDBJ whole genome shotgun (WGS) entry which is preliminary data.</text>
</comment>
<dbReference type="InterPro" id="IPR001660">
    <property type="entry name" value="SAM"/>
</dbReference>
<feature type="domain" description="SAM" evidence="1">
    <location>
        <begin position="110"/>
        <end position="166"/>
    </location>
</feature>
<name>A0A9N8YSL6_9GLOM</name>
<dbReference type="InterPro" id="IPR013761">
    <property type="entry name" value="SAM/pointed_sf"/>
</dbReference>
<accession>A0A9N8YSL6</accession>
<evidence type="ECO:0000313" key="2">
    <source>
        <dbReference type="EMBL" id="CAG8450127.1"/>
    </source>
</evidence>
<gene>
    <name evidence="2" type="ORF">DEBURN_LOCUS2073</name>
</gene>
<dbReference type="Gene3D" id="1.10.150.50">
    <property type="entry name" value="Transcription Factor, Ets-1"/>
    <property type="match status" value="2"/>
</dbReference>
<sequence length="279" mass="33511">MLNFILGNKKKINKFSILEPNNFTFIKIFRILLPPSLPFNNYFPRTFSNSKVLLLSKKQVNSDISKTIKNKLNDKRYLGLNKIKIPEEVPEILEKNKKFYLENYKNKINYELLEDFPEWLKGLGLKPLFPYFEGKKWQDIIELKWQDLEKMGIHNKFIRFRLVKNFWRVKLDQGITLPLKGLKKNIDNEEIEEIEEIEGNVNMRKMQKELIKVDLGFLEEYWLHSIGLKYGIFYPYFQSKKWYEMMELSSSEILSLGIVHNEMRKKMSKAFKIYKFAVQ</sequence>
<dbReference type="Proteomes" id="UP000789706">
    <property type="component" value="Unassembled WGS sequence"/>
</dbReference>
<dbReference type="EMBL" id="CAJVPK010000107">
    <property type="protein sequence ID" value="CAG8450127.1"/>
    <property type="molecule type" value="Genomic_DNA"/>
</dbReference>
<dbReference type="Pfam" id="PF07647">
    <property type="entry name" value="SAM_2"/>
    <property type="match status" value="1"/>
</dbReference>
<evidence type="ECO:0000259" key="1">
    <source>
        <dbReference type="Pfam" id="PF07647"/>
    </source>
</evidence>
<proteinExistence type="predicted"/>
<reference evidence="2" key="1">
    <citation type="submission" date="2021-06" db="EMBL/GenBank/DDBJ databases">
        <authorList>
            <person name="Kallberg Y."/>
            <person name="Tangrot J."/>
            <person name="Rosling A."/>
        </authorList>
    </citation>
    <scope>NUCLEOTIDE SEQUENCE</scope>
    <source>
        <strain evidence="2">AZ414A</strain>
    </source>
</reference>
<dbReference type="OrthoDB" id="2420789at2759"/>
<organism evidence="2 3">
    <name type="scientific">Diversispora eburnea</name>
    <dbReference type="NCBI Taxonomy" id="1213867"/>
    <lineage>
        <taxon>Eukaryota</taxon>
        <taxon>Fungi</taxon>
        <taxon>Fungi incertae sedis</taxon>
        <taxon>Mucoromycota</taxon>
        <taxon>Glomeromycotina</taxon>
        <taxon>Glomeromycetes</taxon>
        <taxon>Diversisporales</taxon>
        <taxon>Diversisporaceae</taxon>
        <taxon>Diversispora</taxon>
    </lineage>
</organism>
<protein>
    <submittedName>
        <fullName evidence="2">3387_t:CDS:1</fullName>
    </submittedName>
</protein>
<dbReference type="SUPFAM" id="SSF47769">
    <property type="entry name" value="SAM/Pointed domain"/>
    <property type="match status" value="1"/>
</dbReference>